<keyword evidence="4" id="KW-1185">Reference proteome</keyword>
<keyword evidence="2" id="KW-0812">Transmembrane</keyword>
<organism evidence="4 5">
    <name type="scientific">Saccoglossus kowalevskii</name>
    <name type="common">Acorn worm</name>
    <dbReference type="NCBI Taxonomy" id="10224"/>
    <lineage>
        <taxon>Eukaryota</taxon>
        <taxon>Metazoa</taxon>
        <taxon>Hemichordata</taxon>
        <taxon>Enteropneusta</taxon>
        <taxon>Harrimaniidae</taxon>
        <taxon>Saccoglossus</taxon>
    </lineage>
</organism>
<dbReference type="RefSeq" id="XP_006814621.1">
    <property type="nucleotide sequence ID" value="XM_006814558.1"/>
</dbReference>
<protein>
    <submittedName>
        <fullName evidence="5">Uncharacterized protein LOC102806585</fullName>
    </submittedName>
</protein>
<name>A0ABM0M3N0_SACKO</name>
<dbReference type="InterPro" id="IPR027417">
    <property type="entry name" value="P-loop_NTPase"/>
</dbReference>
<feature type="domain" description="Death" evidence="3">
    <location>
        <begin position="30"/>
        <end position="99"/>
    </location>
</feature>
<evidence type="ECO:0000256" key="1">
    <source>
        <dbReference type="SAM" id="MobiDB-lite"/>
    </source>
</evidence>
<dbReference type="InterPro" id="IPR011029">
    <property type="entry name" value="DEATH-like_dom_sf"/>
</dbReference>
<feature type="region of interest" description="Disordered" evidence="1">
    <location>
        <begin position="100"/>
        <end position="119"/>
    </location>
</feature>
<dbReference type="PROSITE" id="PS50017">
    <property type="entry name" value="DEATH_DOMAIN"/>
    <property type="match status" value="1"/>
</dbReference>
<feature type="transmembrane region" description="Helical" evidence="2">
    <location>
        <begin position="160"/>
        <end position="179"/>
    </location>
</feature>
<dbReference type="SUPFAM" id="SSF48452">
    <property type="entry name" value="TPR-like"/>
    <property type="match status" value="1"/>
</dbReference>
<dbReference type="SUPFAM" id="SSF52540">
    <property type="entry name" value="P-loop containing nucleoside triphosphate hydrolases"/>
    <property type="match status" value="1"/>
</dbReference>
<evidence type="ECO:0000256" key="2">
    <source>
        <dbReference type="SAM" id="Phobius"/>
    </source>
</evidence>
<dbReference type="Gene3D" id="1.10.533.10">
    <property type="entry name" value="Death Domain, Fas"/>
    <property type="match status" value="1"/>
</dbReference>
<dbReference type="Gene3D" id="3.40.50.300">
    <property type="entry name" value="P-loop containing nucleotide triphosphate hydrolases"/>
    <property type="match status" value="1"/>
</dbReference>
<keyword evidence="2" id="KW-1133">Transmembrane helix</keyword>
<dbReference type="PANTHER" id="PTHR35205">
    <property type="entry name" value="NB-ARC AND TPR DOMAIN PROTEIN"/>
    <property type="match status" value="1"/>
</dbReference>
<evidence type="ECO:0000313" key="5">
    <source>
        <dbReference type="RefSeq" id="XP_006814621.1"/>
    </source>
</evidence>
<accession>A0ABM0M3N0</accession>
<sequence length="869" mass="98670">MAGKPVYMRGISSLNSYVAAMKNIPYKSMKTFARQLGLEENEINEIERKCINQDMTGLQFETYTTWKTKYGRKAKAEVFAKALHDIGYTADAEDLLEMEANSSNNGTTPKTSNGTTPKTSEQLKEMQCNYHFNKSCPGTWIVTVGIVAIIAMIIVFNGSLYYSIIFAFIGFASIVVMFVHKPVALTNSRLQTGLLAELPEASSFFTGREHKEYLSGIYNHYRQLRAKHRITTPTSALVEILYGLGGCGKTEIMTQYIKTHLHEYRGGVFVINGQSRSFLDFGFRKMLKAVNVGRPIGDLTSTFVQQLALDWLRRNEGWLLVIDDADDPKLIKQAIPSLPRLGPHGHIIITSRMSNGWDGWYPFIPSPIQHLNATDSAILLLRLTNSSPENNLTITKAESMLHSMQVEDPHEFRSLMWLGGEEGLQGLPLALHQASKYIKTQRVTFQKFEALYTESKNAPFMTTLSDPLESLLVCKDLDSYVTPLRDFIGGNTLELKNMSKHNLQMSPINMKDEDADTFLKIMKEIDPESLAFMINPNRKNVLTTWKMNYDVLCKDLVVKEFLLLCSCLSTRIRLEFLVKGVPYLRNSKLQAMVKSCNEIQRESHIRTFIQKLQDCSFAAFTVVPNKCDSKNSKVLSSTAFTLHHLVQQAVFLNFVDPGDKITALNNAINILSYLFPKKSDITHSNIQEVFHESYSDQYSSLALHTLALGRMIATLNKDSISNLLNTNSLFTSVGSYLRRFGDLTNARFLYDLMARLSKMHEPVNKKELEEELRYLGKVNLELCEFERAEEVLTECLEISKEAYGKDDIVVAYAAIYRERGNWKESCTYRDRIILDELKELYKKTEKETDYAKVYPSETTLTLVSPSHVS</sequence>
<dbReference type="SUPFAM" id="SSF47986">
    <property type="entry name" value="DEATH domain"/>
    <property type="match status" value="1"/>
</dbReference>
<dbReference type="InterPro" id="IPR000488">
    <property type="entry name" value="Death_dom"/>
</dbReference>
<dbReference type="InterPro" id="IPR011990">
    <property type="entry name" value="TPR-like_helical_dom_sf"/>
</dbReference>
<feature type="transmembrane region" description="Helical" evidence="2">
    <location>
        <begin position="136"/>
        <end position="154"/>
    </location>
</feature>
<dbReference type="GeneID" id="102806585"/>
<dbReference type="PANTHER" id="PTHR35205:SF1">
    <property type="entry name" value="ZU5 DOMAIN-CONTAINING PROTEIN"/>
    <property type="match status" value="1"/>
</dbReference>
<reference evidence="5" key="1">
    <citation type="submission" date="2025-08" db="UniProtKB">
        <authorList>
            <consortium name="RefSeq"/>
        </authorList>
    </citation>
    <scope>IDENTIFICATION</scope>
    <source>
        <tissue evidence="5">Testes</tissue>
    </source>
</reference>
<gene>
    <name evidence="5" type="primary">LOC102806585</name>
</gene>
<keyword evidence="2" id="KW-0472">Membrane</keyword>
<dbReference type="Gene3D" id="1.25.40.10">
    <property type="entry name" value="Tetratricopeptide repeat domain"/>
    <property type="match status" value="1"/>
</dbReference>
<evidence type="ECO:0000313" key="4">
    <source>
        <dbReference type="Proteomes" id="UP000694865"/>
    </source>
</evidence>
<proteinExistence type="predicted"/>
<evidence type="ECO:0000259" key="3">
    <source>
        <dbReference type="PROSITE" id="PS50017"/>
    </source>
</evidence>
<dbReference type="Proteomes" id="UP000694865">
    <property type="component" value="Unplaced"/>
</dbReference>